<feature type="non-terminal residue" evidence="1">
    <location>
        <position position="75"/>
    </location>
</feature>
<comment type="caution">
    <text evidence="1">The sequence shown here is derived from an EMBL/GenBank/DDBJ whole genome shotgun (WGS) entry which is preliminary data.</text>
</comment>
<reference evidence="1" key="1">
    <citation type="journal article" date="2014" name="Front. Microbiol.">
        <title>High frequency of phylogenetically diverse reductive dehalogenase-homologous genes in deep subseafloor sedimentary metagenomes.</title>
        <authorList>
            <person name="Kawai M."/>
            <person name="Futagami T."/>
            <person name="Toyoda A."/>
            <person name="Takaki Y."/>
            <person name="Nishi S."/>
            <person name="Hori S."/>
            <person name="Arai W."/>
            <person name="Tsubouchi T."/>
            <person name="Morono Y."/>
            <person name="Uchiyama I."/>
            <person name="Ito T."/>
            <person name="Fujiyama A."/>
            <person name="Inagaki F."/>
            <person name="Takami H."/>
        </authorList>
    </citation>
    <scope>NUCLEOTIDE SEQUENCE</scope>
    <source>
        <strain evidence="1">Expedition CK06-06</strain>
    </source>
</reference>
<accession>X1KCW8</accession>
<protein>
    <submittedName>
        <fullName evidence="1">Uncharacterized protein</fullName>
    </submittedName>
</protein>
<evidence type="ECO:0000313" key="1">
    <source>
        <dbReference type="EMBL" id="GAH88029.1"/>
    </source>
</evidence>
<proteinExistence type="predicted"/>
<dbReference type="EMBL" id="BARU01042754">
    <property type="protein sequence ID" value="GAH88029.1"/>
    <property type="molecule type" value="Genomic_DNA"/>
</dbReference>
<dbReference type="AlphaFoldDB" id="X1KCW8"/>
<name>X1KCW8_9ZZZZ</name>
<sequence length="75" mass="8688">MRKIELQDVIDTNLPIDEVIQIIMDFCNQNQIKIKEMNDKVITGMYGSRLKAHTRGMRAEPSILPVKISINFQDK</sequence>
<organism evidence="1">
    <name type="scientific">marine sediment metagenome</name>
    <dbReference type="NCBI Taxonomy" id="412755"/>
    <lineage>
        <taxon>unclassified sequences</taxon>
        <taxon>metagenomes</taxon>
        <taxon>ecological metagenomes</taxon>
    </lineage>
</organism>
<gene>
    <name evidence="1" type="ORF">S03H2_65622</name>
</gene>